<dbReference type="PANTHER" id="PTHR33693">
    <property type="entry name" value="TYPE-5 URACIL-DNA GLYCOSYLASE"/>
    <property type="match status" value="1"/>
</dbReference>
<keyword evidence="9" id="KW-0408">Iron</keyword>
<sequence length="275" mass="29642">MGIAQDILADWHAAQAALLWQHELGVEDWLLDAPLNRYDLADAVKPVQVPVAAQPAPVPAARPAAPAVVLPDPPKVDAVAEARSLAAAAKTLNELRAAMEAFEHCEIKRGARNLVFADGLAGARVMIVGEAPGPEEDREGRPFSGRAGQLLDEMFETINLSRAAALPGDAVYLTGVLPWRCLGNGEPAPEDIAMMRPFLERHIELAAPEILVAMGNAALFGLTQTRGVARLRGQWMEALGRPLLPMLHPDTLLRTPIAKREAWEDLLALEARLAQ</sequence>
<dbReference type="InterPro" id="IPR036895">
    <property type="entry name" value="Uracil-DNA_glycosylase-like_sf"/>
</dbReference>
<proteinExistence type="inferred from homology"/>
<feature type="domain" description="Uracil-DNA glycosylase-like" evidence="12">
    <location>
        <begin position="116"/>
        <end position="267"/>
    </location>
</feature>
<evidence type="ECO:0000256" key="10">
    <source>
        <dbReference type="ARBA" id="ARBA00023014"/>
    </source>
</evidence>
<reference evidence="13 14" key="1">
    <citation type="submission" date="2020-02" db="EMBL/GenBank/DDBJ databases">
        <title>Rhodobacter algicola sp. nov., isolated from microalga culture.</title>
        <authorList>
            <person name="Park C.-Y."/>
        </authorList>
    </citation>
    <scope>NUCLEOTIDE SEQUENCE [LARGE SCALE GENOMIC DNA]</scope>
    <source>
        <strain evidence="13 14">ETT8</strain>
    </source>
</reference>
<evidence type="ECO:0000313" key="13">
    <source>
        <dbReference type="EMBL" id="NEX47426.1"/>
    </source>
</evidence>
<dbReference type="Pfam" id="PF03167">
    <property type="entry name" value="UDG"/>
    <property type="match status" value="1"/>
</dbReference>
<dbReference type="InterPro" id="IPR051536">
    <property type="entry name" value="UDG_Type-4/5"/>
</dbReference>
<keyword evidence="6" id="KW-0479">Metal-binding</keyword>
<evidence type="ECO:0000256" key="7">
    <source>
        <dbReference type="ARBA" id="ARBA00022763"/>
    </source>
</evidence>
<evidence type="ECO:0000256" key="5">
    <source>
        <dbReference type="ARBA" id="ARBA00022485"/>
    </source>
</evidence>
<keyword evidence="5" id="KW-0004">4Fe-4S</keyword>
<dbReference type="RefSeq" id="WP_164613239.1">
    <property type="nucleotide sequence ID" value="NZ_JAAIKE010000004.1"/>
</dbReference>
<evidence type="ECO:0000256" key="2">
    <source>
        <dbReference type="ARBA" id="ARBA00006521"/>
    </source>
</evidence>
<dbReference type="GO" id="GO:0046872">
    <property type="term" value="F:metal ion binding"/>
    <property type="evidence" value="ECO:0007669"/>
    <property type="project" value="UniProtKB-KW"/>
</dbReference>
<dbReference type="Gene3D" id="3.40.470.10">
    <property type="entry name" value="Uracil-DNA glycosylase-like domain"/>
    <property type="match status" value="1"/>
</dbReference>
<evidence type="ECO:0000256" key="4">
    <source>
        <dbReference type="ARBA" id="ARBA00019403"/>
    </source>
</evidence>
<dbReference type="CDD" id="cd10030">
    <property type="entry name" value="UDG-F4_TTUDGA_SPO1dp_like"/>
    <property type="match status" value="1"/>
</dbReference>
<name>A0A6B3RQJ2_9RHOB</name>
<dbReference type="GO" id="GO:0051539">
    <property type="term" value="F:4 iron, 4 sulfur cluster binding"/>
    <property type="evidence" value="ECO:0007669"/>
    <property type="project" value="UniProtKB-KW"/>
</dbReference>
<evidence type="ECO:0000256" key="3">
    <source>
        <dbReference type="ARBA" id="ARBA00012030"/>
    </source>
</evidence>
<dbReference type="SMART" id="SM00986">
    <property type="entry name" value="UDG"/>
    <property type="match status" value="1"/>
</dbReference>
<evidence type="ECO:0000256" key="9">
    <source>
        <dbReference type="ARBA" id="ARBA00023004"/>
    </source>
</evidence>
<evidence type="ECO:0000259" key="12">
    <source>
        <dbReference type="SMART" id="SM00986"/>
    </source>
</evidence>
<dbReference type="NCBIfam" id="TIGR00758">
    <property type="entry name" value="UDG_fam4"/>
    <property type="match status" value="1"/>
</dbReference>
<gene>
    <name evidence="13" type="ORF">G3572_14530</name>
</gene>
<keyword evidence="7" id="KW-0227">DNA damage</keyword>
<comment type="similarity">
    <text evidence="2">Belongs to the uracil-DNA glycosylase (UDG) superfamily. Type 4 (UDGa) family.</text>
</comment>
<evidence type="ECO:0000256" key="6">
    <source>
        <dbReference type="ARBA" id="ARBA00022723"/>
    </source>
</evidence>
<dbReference type="SUPFAM" id="SSF52141">
    <property type="entry name" value="Uracil-DNA glycosylase-like"/>
    <property type="match status" value="1"/>
</dbReference>
<dbReference type="AlphaFoldDB" id="A0A6B3RQJ2"/>
<dbReference type="Proteomes" id="UP000481421">
    <property type="component" value="Unassembled WGS sequence"/>
</dbReference>
<dbReference type="EC" id="3.2.2.27" evidence="3"/>
<evidence type="ECO:0000313" key="14">
    <source>
        <dbReference type="Proteomes" id="UP000481421"/>
    </source>
</evidence>
<keyword evidence="8" id="KW-0378">Hydrolase</keyword>
<evidence type="ECO:0000256" key="8">
    <source>
        <dbReference type="ARBA" id="ARBA00022801"/>
    </source>
</evidence>
<organism evidence="13 14">
    <name type="scientific">Pseudotabrizicola algicola</name>
    <dbReference type="NCBI Taxonomy" id="2709381"/>
    <lineage>
        <taxon>Bacteria</taxon>
        <taxon>Pseudomonadati</taxon>
        <taxon>Pseudomonadota</taxon>
        <taxon>Alphaproteobacteria</taxon>
        <taxon>Rhodobacterales</taxon>
        <taxon>Paracoccaceae</taxon>
        <taxon>Pseudotabrizicola</taxon>
    </lineage>
</organism>
<dbReference type="InterPro" id="IPR005122">
    <property type="entry name" value="Uracil-DNA_glycosylase-like"/>
</dbReference>
<accession>A0A6B3RQJ2</accession>
<dbReference type="InterPro" id="IPR005273">
    <property type="entry name" value="Ura-DNA_glyco_family4"/>
</dbReference>
<dbReference type="GO" id="GO:0004844">
    <property type="term" value="F:uracil DNA N-glycosylase activity"/>
    <property type="evidence" value="ECO:0007669"/>
    <property type="project" value="UniProtKB-EC"/>
</dbReference>
<comment type="catalytic activity">
    <reaction evidence="1">
        <text>Hydrolyzes single-stranded DNA or mismatched double-stranded DNA and polynucleotides, releasing free uracil.</text>
        <dbReference type="EC" id="3.2.2.27"/>
    </reaction>
</comment>
<dbReference type="PANTHER" id="PTHR33693:SF1">
    <property type="entry name" value="TYPE-4 URACIL-DNA GLYCOSYLASE"/>
    <property type="match status" value="1"/>
</dbReference>
<dbReference type="EMBL" id="JAAIKE010000004">
    <property type="protein sequence ID" value="NEX47426.1"/>
    <property type="molecule type" value="Genomic_DNA"/>
</dbReference>
<keyword evidence="10" id="KW-0411">Iron-sulfur</keyword>
<keyword evidence="11" id="KW-0234">DNA repair</keyword>
<evidence type="ECO:0000256" key="1">
    <source>
        <dbReference type="ARBA" id="ARBA00001400"/>
    </source>
</evidence>
<protein>
    <recommendedName>
        <fullName evidence="4">Type-4 uracil-DNA glycosylase</fullName>
        <ecNumber evidence="3">3.2.2.27</ecNumber>
    </recommendedName>
</protein>
<comment type="caution">
    <text evidence="13">The sequence shown here is derived from an EMBL/GenBank/DDBJ whole genome shotgun (WGS) entry which is preliminary data.</text>
</comment>
<dbReference type="GO" id="GO:0006281">
    <property type="term" value="P:DNA repair"/>
    <property type="evidence" value="ECO:0007669"/>
    <property type="project" value="UniProtKB-KW"/>
</dbReference>
<evidence type="ECO:0000256" key="11">
    <source>
        <dbReference type="ARBA" id="ARBA00023204"/>
    </source>
</evidence>
<dbReference type="SMART" id="SM00987">
    <property type="entry name" value="UreE_C"/>
    <property type="match status" value="1"/>
</dbReference>
<keyword evidence="14" id="KW-1185">Reference proteome</keyword>